<proteinExistence type="predicted"/>
<comment type="caution">
    <text evidence="1">The sequence shown here is derived from an EMBL/GenBank/DDBJ whole genome shotgun (WGS) entry which is preliminary data.</text>
</comment>
<dbReference type="EMBL" id="AGZR01000008">
    <property type="protein sequence ID" value="EPD32600.1"/>
    <property type="molecule type" value="Genomic_DNA"/>
</dbReference>
<keyword evidence="2" id="KW-1185">Reference proteome</keyword>
<accession>S2W2N2</accession>
<organism evidence="1 2">
    <name type="scientific">Propionimicrobium lymphophilum ACS-093-V-SCH5</name>
    <dbReference type="NCBI Taxonomy" id="883161"/>
    <lineage>
        <taxon>Bacteria</taxon>
        <taxon>Bacillati</taxon>
        <taxon>Actinomycetota</taxon>
        <taxon>Actinomycetes</taxon>
        <taxon>Propionibacteriales</taxon>
        <taxon>Propionibacteriaceae</taxon>
        <taxon>Propionimicrobium</taxon>
    </lineage>
</organism>
<evidence type="ECO:0000313" key="2">
    <source>
        <dbReference type="Proteomes" id="UP000014417"/>
    </source>
</evidence>
<protein>
    <submittedName>
        <fullName evidence="1">Uncharacterized protein</fullName>
    </submittedName>
</protein>
<sequence>MKELLNIKCPKCNQCMIAKVYEDEEYFFVATRTVETKEQVETEEYKHSLAALAEGNQIEAAKMLAKHYLAQDRNIKTAGFKWTDAIAKKDLNKLRRGKPEREIMMNFSCKCSTTFCLQLDTCSFAKLIKKATREKDLPYTPKHLK</sequence>
<dbReference type="AlphaFoldDB" id="S2W2N2"/>
<name>S2W2N2_9ACTN</name>
<dbReference type="HOGENOM" id="CLU_1785182_0_0_11"/>
<evidence type="ECO:0000313" key="1">
    <source>
        <dbReference type="EMBL" id="EPD32600.1"/>
    </source>
</evidence>
<dbReference type="STRING" id="883161.HMPREF9306_01299"/>
<gene>
    <name evidence="1" type="ORF">HMPREF9306_01299</name>
</gene>
<dbReference type="RefSeq" id="WP_016456127.1">
    <property type="nucleotide sequence ID" value="NZ_KE150269.1"/>
</dbReference>
<reference evidence="1 2" key="1">
    <citation type="submission" date="2013-04" db="EMBL/GenBank/DDBJ databases">
        <title>The Genome Sequence of Propionimicrobium lymphophilum ACS-093-V-SCH5.</title>
        <authorList>
            <consortium name="The Broad Institute Genomics Platform"/>
            <person name="Earl A."/>
            <person name="Ward D."/>
            <person name="Feldgarden M."/>
            <person name="Gevers D."/>
            <person name="Saerens B."/>
            <person name="Vaneechoutte M."/>
            <person name="Walker B."/>
            <person name="Young S."/>
            <person name="Zeng Q."/>
            <person name="Gargeya S."/>
            <person name="Fitzgerald M."/>
            <person name="Haas B."/>
            <person name="Abouelleil A."/>
            <person name="Allen A.W."/>
            <person name="Alvarado L."/>
            <person name="Arachchi H.M."/>
            <person name="Berlin A.M."/>
            <person name="Chapman S.B."/>
            <person name="Gainer-Dewar J."/>
            <person name="Goldberg J."/>
            <person name="Griggs A."/>
            <person name="Gujja S."/>
            <person name="Hansen M."/>
            <person name="Howarth C."/>
            <person name="Imamovic A."/>
            <person name="Ireland A."/>
            <person name="Larimer J."/>
            <person name="McCowan C."/>
            <person name="Murphy C."/>
            <person name="Pearson M."/>
            <person name="Poon T.W."/>
            <person name="Priest M."/>
            <person name="Roberts A."/>
            <person name="Saif S."/>
            <person name="Shea T."/>
            <person name="Sisk P."/>
            <person name="Sykes S."/>
            <person name="Wortman J."/>
            <person name="Nusbaum C."/>
            <person name="Birren B."/>
        </authorList>
    </citation>
    <scope>NUCLEOTIDE SEQUENCE [LARGE SCALE GENOMIC DNA]</scope>
    <source>
        <strain evidence="1 2">ACS-093-V-SCH5</strain>
    </source>
</reference>
<dbReference type="Proteomes" id="UP000014417">
    <property type="component" value="Unassembled WGS sequence"/>
</dbReference>